<dbReference type="OrthoDB" id="3259897at2759"/>
<dbReference type="STRING" id="945553.A0A0D2NAZ0"/>
<evidence type="ECO:0000313" key="2">
    <source>
        <dbReference type="EMBL" id="KJA13731.1"/>
    </source>
</evidence>
<accession>A0A0D2NAZ0</accession>
<dbReference type="EMBL" id="KN817718">
    <property type="protein sequence ID" value="KJA13731.1"/>
    <property type="molecule type" value="Genomic_DNA"/>
</dbReference>
<organism evidence="2 3">
    <name type="scientific">Hypholoma sublateritium (strain FD-334 SS-4)</name>
    <dbReference type="NCBI Taxonomy" id="945553"/>
    <lineage>
        <taxon>Eukaryota</taxon>
        <taxon>Fungi</taxon>
        <taxon>Dikarya</taxon>
        <taxon>Basidiomycota</taxon>
        <taxon>Agaricomycotina</taxon>
        <taxon>Agaricomycetes</taxon>
        <taxon>Agaricomycetidae</taxon>
        <taxon>Agaricales</taxon>
        <taxon>Agaricineae</taxon>
        <taxon>Strophariaceae</taxon>
        <taxon>Hypholoma</taxon>
    </lineage>
</organism>
<gene>
    <name evidence="2" type="ORF">HYPSUDRAFT_49646</name>
</gene>
<keyword evidence="3" id="KW-1185">Reference proteome</keyword>
<reference evidence="3" key="1">
    <citation type="submission" date="2014-04" db="EMBL/GenBank/DDBJ databases">
        <title>Evolutionary Origins and Diversification of the Mycorrhizal Mutualists.</title>
        <authorList>
            <consortium name="DOE Joint Genome Institute"/>
            <consortium name="Mycorrhizal Genomics Consortium"/>
            <person name="Kohler A."/>
            <person name="Kuo A."/>
            <person name="Nagy L.G."/>
            <person name="Floudas D."/>
            <person name="Copeland A."/>
            <person name="Barry K.W."/>
            <person name="Cichocki N."/>
            <person name="Veneault-Fourrey C."/>
            <person name="LaButti K."/>
            <person name="Lindquist E.A."/>
            <person name="Lipzen A."/>
            <person name="Lundell T."/>
            <person name="Morin E."/>
            <person name="Murat C."/>
            <person name="Riley R."/>
            <person name="Ohm R."/>
            <person name="Sun H."/>
            <person name="Tunlid A."/>
            <person name="Henrissat B."/>
            <person name="Grigoriev I.V."/>
            <person name="Hibbett D.S."/>
            <person name="Martin F."/>
        </authorList>
    </citation>
    <scope>NUCLEOTIDE SEQUENCE [LARGE SCALE GENOMIC DNA]</scope>
    <source>
        <strain evidence="3">FD-334 SS-4</strain>
    </source>
</reference>
<feature type="region of interest" description="Disordered" evidence="1">
    <location>
        <begin position="346"/>
        <end position="380"/>
    </location>
</feature>
<name>A0A0D2NAZ0_HYPSF</name>
<dbReference type="AlphaFoldDB" id="A0A0D2NAZ0"/>
<dbReference type="OMA" id="MLPAFDW"/>
<proteinExistence type="predicted"/>
<feature type="region of interest" description="Disordered" evidence="1">
    <location>
        <begin position="162"/>
        <end position="189"/>
    </location>
</feature>
<protein>
    <submittedName>
        <fullName evidence="2">Uncharacterized protein</fullName>
    </submittedName>
</protein>
<evidence type="ECO:0000256" key="1">
    <source>
        <dbReference type="SAM" id="MobiDB-lite"/>
    </source>
</evidence>
<dbReference type="Proteomes" id="UP000054270">
    <property type="component" value="Unassembled WGS sequence"/>
</dbReference>
<evidence type="ECO:0000313" key="3">
    <source>
        <dbReference type="Proteomes" id="UP000054270"/>
    </source>
</evidence>
<sequence>MRQRANTSTAAPEIHTLSSKFVPASIYSHVSTYRSSKIELQLYSPSLKVYSENGRGPMAVFSHHDQVGGKVTLDSSCGHTGRLAISVEGCFLYRPPVNLDGAQLTSTPADIQTITFLESTTTIVLSNSESSQSRSMFRDAFIKRRPSISGISNSITASSSERTHPFTFSLPQSTRSGEEMPATLASSGGASEPDYFEVIYKVVADWEPSDTSEMQSRLEVPFILQPDAEFQCADASGTTPESWLEMPLIADRPIPVRCAITLPTSMTFSRSSSIPYFVVFTTTPRSVEMAKEIAADATIHVSLIREINVTERLAYLPPSPPLTPSSEDSDSPLSLFTTPRPKLLRRIARSQPRLGRPRRTSESTINSITQEKPLPQVPPTRSFCDTKAIQSDMCIGFPKRPRQMTDSKSHPSLETIASLPDGLHKTRIPLNRDMVPSIDWGGISVKYYLDVAVCLGLEDCRARIPIRIF</sequence>